<dbReference type="PANTHER" id="PTHR43280">
    <property type="entry name" value="ARAC-FAMILY TRANSCRIPTIONAL REGULATOR"/>
    <property type="match status" value="1"/>
</dbReference>
<proteinExistence type="predicted"/>
<dbReference type="InterPro" id="IPR020449">
    <property type="entry name" value="Tscrpt_reg_AraC-type_HTH"/>
</dbReference>
<dbReference type="Gene3D" id="1.10.10.60">
    <property type="entry name" value="Homeodomain-like"/>
    <property type="match status" value="1"/>
</dbReference>
<evidence type="ECO:0000313" key="6">
    <source>
        <dbReference type="EMBL" id="ALW86292.1"/>
    </source>
</evidence>
<keyword evidence="7" id="KW-1185">Reference proteome</keyword>
<name>A0A0U3SJJ4_9BACT</name>
<feature type="domain" description="HTH araC/xylS-type" evidence="5">
    <location>
        <begin position="190"/>
        <end position="288"/>
    </location>
</feature>
<dbReference type="InterPro" id="IPR011051">
    <property type="entry name" value="RmlC_Cupin_sf"/>
</dbReference>
<organism evidence="6 7">
    <name type="scientific">Hymenobacter sedentarius</name>
    <dbReference type="NCBI Taxonomy" id="1411621"/>
    <lineage>
        <taxon>Bacteria</taxon>
        <taxon>Pseudomonadati</taxon>
        <taxon>Bacteroidota</taxon>
        <taxon>Cytophagia</taxon>
        <taxon>Cytophagales</taxon>
        <taxon>Hymenobacteraceae</taxon>
        <taxon>Hymenobacter</taxon>
    </lineage>
</organism>
<protein>
    <recommendedName>
        <fullName evidence="5">HTH araC/xylS-type domain-containing protein</fullName>
    </recommendedName>
</protein>
<evidence type="ECO:0000256" key="2">
    <source>
        <dbReference type="ARBA" id="ARBA00023125"/>
    </source>
</evidence>
<dbReference type="SUPFAM" id="SSF46689">
    <property type="entry name" value="Homeodomain-like"/>
    <property type="match status" value="1"/>
</dbReference>
<dbReference type="SMART" id="SM00342">
    <property type="entry name" value="HTH_ARAC"/>
    <property type="match status" value="1"/>
</dbReference>
<dbReference type="AlphaFoldDB" id="A0A0U3SJJ4"/>
<keyword evidence="3" id="KW-0804">Transcription</keyword>
<dbReference type="PROSITE" id="PS01124">
    <property type="entry name" value="HTH_ARAC_FAMILY_2"/>
    <property type="match status" value="1"/>
</dbReference>
<dbReference type="RefSeq" id="WP_068195410.1">
    <property type="nucleotide sequence ID" value="NZ_CP013909.1"/>
</dbReference>
<dbReference type="InterPro" id="IPR003313">
    <property type="entry name" value="AraC-bd"/>
</dbReference>
<dbReference type="GO" id="GO:0043565">
    <property type="term" value="F:sequence-specific DNA binding"/>
    <property type="evidence" value="ECO:0007669"/>
    <property type="project" value="InterPro"/>
</dbReference>
<dbReference type="InterPro" id="IPR009057">
    <property type="entry name" value="Homeodomain-like_sf"/>
</dbReference>
<dbReference type="GO" id="GO:0003700">
    <property type="term" value="F:DNA-binding transcription factor activity"/>
    <property type="evidence" value="ECO:0007669"/>
    <property type="project" value="InterPro"/>
</dbReference>
<dbReference type="EMBL" id="CP013909">
    <property type="protein sequence ID" value="ALW86292.1"/>
    <property type="molecule type" value="Genomic_DNA"/>
</dbReference>
<evidence type="ECO:0000313" key="7">
    <source>
        <dbReference type="Proteomes" id="UP000059542"/>
    </source>
</evidence>
<dbReference type="PANTHER" id="PTHR43280:SF32">
    <property type="entry name" value="TRANSCRIPTIONAL REGULATORY PROTEIN"/>
    <property type="match status" value="1"/>
</dbReference>
<sequence length="319" mass="36183">MATDIARYNGIYGDSKAQISHDYLQSQLIVPRQRLTDWGLKPHLHENLFQLFFLEAGRASFKAPEVVELTTPCLVIIPANTVHGFTFSPQVKGRTLTLSEALLDTILQAAPGVLVELNTVHILSDFSSEVSFADLLALEQQIHEEIYSELPGKQLALNGYFKLLFVKIFRLLHHNRRKEESPNRALHYFREFQKAIERTAPFDKKISEFARELKITQVHLNRICQAVKGKTAQQIVQAHTIRKAHNYLLYTSLSVAEIAYELQFVDPGYFTRFFRKQTGLSPGAYRAKAYRSESPAKAATLKPPESAEPPTGFIMPKLS</sequence>
<dbReference type="PRINTS" id="PR00032">
    <property type="entry name" value="HTHARAC"/>
</dbReference>
<evidence type="ECO:0000259" key="5">
    <source>
        <dbReference type="PROSITE" id="PS01124"/>
    </source>
</evidence>
<dbReference type="OrthoDB" id="9793451at2"/>
<accession>A0A0U3SJJ4</accession>
<evidence type="ECO:0000256" key="3">
    <source>
        <dbReference type="ARBA" id="ARBA00023163"/>
    </source>
</evidence>
<keyword evidence="1" id="KW-0805">Transcription regulation</keyword>
<dbReference type="Pfam" id="PF12833">
    <property type="entry name" value="HTH_18"/>
    <property type="match status" value="1"/>
</dbReference>
<dbReference type="InterPro" id="IPR018060">
    <property type="entry name" value="HTH_AraC"/>
</dbReference>
<gene>
    <name evidence="6" type="ORF">AUC43_15095</name>
</gene>
<dbReference type="Gene3D" id="2.60.120.10">
    <property type="entry name" value="Jelly Rolls"/>
    <property type="match status" value="1"/>
</dbReference>
<dbReference type="Proteomes" id="UP000059542">
    <property type="component" value="Chromosome"/>
</dbReference>
<evidence type="ECO:0000256" key="1">
    <source>
        <dbReference type="ARBA" id="ARBA00023015"/>
    </source>
</evidence>
<feature type="region of interest" description="Disordered" evidence="4">
    <location>
        <begin position="293"/>
        <end position="319"/>
    </location>
</feature>
<dbReference type="STRING" id="1411621.AUC43_15095"/>
<dbReference type="Pfam" id="PF02311">
    <property type="entry name" value="AraC_binding"/>
    <property type="match status" value="1"/>
</dbReference>
<dbReference type="InterPro" id="IPR014710">
    <property type="entry name" value="RmlC-like_jellyroll"/>
</dbReference>
<evidence type="ECO:0000256" key="4">
    <source>
        <dbReference type="SAM" id="MobiDB-lite"/>
    </source>
</evidence>
<reference evidence="6 7" key="1">
    <citation type="submission" date="2015-12" db="EMBL/GenBank/DDBJ databases">
        <authorList>
            <person name="Shamseldin A."/>
            <person name="Moawad H."/>
            <person name="Abd El-Rahim W.M."/>
            <person name="Sadowsky M.J."/>
        </authorList>
    </citation>
    <scope>NUCLEOTIDE SEQUENCE [LARGE SCALE GENOMIC DNA]</scope>
    <source>
        <strain evidence="6 7">DG5B</strain>
    </source>
</reference>
<dbReference type="KEGG" id="hyg:AUC43_15095"/>
<dbReference type="SUPFAM" id="SSF51182">
    <property type="entry name" value="RmlC-like cupins"/>
    <property type="match status" value="1"/>
</dbReference>
<keyword evidence="2" id="KW-0238">DNA-binding</keyword>